<feature type="region of interest" description="Disordered" evidence="1">
    <location>
        <begin position="1"/>
        <end position="25"/>
    </location>
</feature>
<evidence type="ECO:0000313" key="3">
    <source>
        <dbReference type="Proteomes" id="UP000620124"/>
    </source>
</evidence>
<gene>
    <name evidence="2" type="ORF">MVEN_00119000</name>
</gene>
<proteinExistence type="predicted"/>
<dbReference type="Proteomes" id="UP000620124">
    <property type="component" value="Unassembled WGS sequence"/>
</dbReference>
<dbReference type="EMBL" id="JACAZI010000001">
    <property type="protein sequence ID" value="KAF7372564.1"/>
    <property type="molecule type" value="Genomic_DNA"/>
</dbReference>
<name>A0A8H7DEK5_9AGAR</name>
<feature type="compositionally biased region" description="Basic and acidic residues" evidence="1">
    <location>
        <begin position="10"/>
        <end position="24"/>
    </location>
</feature>
<keyword evidence="3" id="KW-1185">Reference proteome</keyword>
<evidence type="ECO:0000313" key="2">
    <source>
        <dbReference type="EMBL" id="KAF7372564.1"/>
    </source>
</evidence>
<organism evidence="2 3">
    <name type="scientific">Mycena venus</name>
    <dbReference type="NCBI Taxonomy" id="2733690"/>
    <lineage>
        <taxon>Eukaryota</taxon>
        <taxon>Fungi</taxon>
        <taxon>Dikarya</taxon>
        <taxon>Basidiomycota</taxon>
        <taxon>Agaricomycotina</taxon>
        <taxon>Agaricomycetes</taxon>
        <taxon>Agaricomycetidae</taxon>
        <taxon>Agaricales</taxon>
        <taxon>Marasmiineae</taxon>
        <taxon>Mycenaceae</taxon>
        <taxon>Mycena</taxon>
    </lineage>
</organism>
<evidence type="ECO:0000256" key="1">
    <source>
        <dbReference type="SAM" id="MobiDB-lite"/>
    </source>
</evidence>
<sequence>MSDVGPRPLIPDDKELESKPDVRGLPRGMRGIVQSVAAHMRLSVDTANSQGNAVGSVSLQSSRHFGLANPSQVLQTPSPSPDTRVVRAHLEELNLTTAQHLAAAPVAFVSATVAPIVPAFFALSTTAVRAASECHRRPC</sequence>
<dbReference type="AlphaFoldDB" id="A0A8H7DEK5"/>
<protein>
    <submittedName>
        <fullName evidence="2">Uncharacterized protein</fullName>
    </submittedName>
</protein>
<accession>A0A8H7DEK5</accession>
<reference evidence="2" key="1">
    <citation type="submission" date="2020-05" db="EMBL/GenBank/DDBJ databases">
        <title>Mycena genomes resolve the evolution of fungal bioluminescence.</title>
        <authorList>
            <person name="Tsai I.J."/>
        </authorList>
    </citation>
    <scope>NUCLEOTIDE SEQUENCE</scope>
    <source>
        <strain evidence="2">CCC161011</strain>
    </source>
</reference>
<dbReference type="OrthoDB" id="3045370at2759"/>
<comment type="caution">
    <text evidence="2">The sequence shown here is derived from an EMBL/GenBank/DDBJ whole genome shotgun (WGS) entry which is preliminary data.</text>
</comment>